<evidence type="ECO:0000256" key="1">
    <source>
        <dbReference type="SAM" id="Phobius"/>
    </source>
</evidence>
<comment type="caution">
    <text evidence="2">The sequence shown here is derived from an EMBL/GenBank/DDBJ whole genome shotgun (WGS) entry which is preliminary data.</text>
</comment>
<keyword evidence="1" id="KW-0812">Transmembrane</keyword>
<feature type="transmembrane region" description="Helical" evidence="1">
    <location>
        <begin position="214"/>
        <end position="234"/>
    </location>
</feature>
<keyword evidence="1" id="KW-0472">Membrane</keyword>
<gene>
    <name evidence="2" type="ORF">TEA_010763</name>
</gene>
<keyword evidence="3" id="KW-1185">Reference proteome</keyword>
<dbReference type="Proteomes" id="UP000306102">
    <property type="component" value="Unassembled WGS sequence"/>
</dbReference>
<proteinExistence type="predicted"/>
<keyword evidence="1" id="KW-1133">Transmembrane helix</keyword>
<name>A0A4S4CYH1_CAMSN</name>
<organism evidence="2 3">
    <name type="scientific">Camellia sinensis var. sinensis</name>
    <name type="common">China tea</name>
    <dbReference type="NCBI Taxonomy" id="542762"/>
    <lineage>
        <taxon>Eukaryota</taxon>
        <taxon>Viridiplantae</taxon>
        <taxon>Streptophyta</taxon>
        <taxon>Embryophyta</taxon>
        <taxon>Tracheophyta</taxon>
        <taxon>Spermatophyta</taxon>
        <taxon>Magnoliopsida</taxon>
        <taxon>eudicotyledons</taxon>
        <taxon>Gunneridae</taxon>
        <taxon>Pentapetalae</taxon>
        <taxon>asterids</taxon>
        <taxon>Ericales</taxon>
        <taxon>Theaceae</taxon>
        <taxon>Camellia</taxon>
    </lineage>
</organism>
<protein>
    <submittedName>
        <fullName evidence="2">Uncharacterized protein</fullName>
    </submittedName>
</protein>
<evidence type="ECO:0000313" key="2">
    <source>
        <dbReference type="EMBL" id="THF94921.1"/>
    </source>
</evidence>
<evidence type="ECO:0000313" key="3">
    <source>
        <dbReference type="Proteomes" id="UP000306102"/>
    </source>
</evidence>
<sequence>MTIFDSPLSFFHDRSITLKTLMATISSKKISPISLMKISPISFKNMIEPPHHHSRLEPFSHRPNLPKNSFILLHSLHHPATNDPILPPPLLFFEISDSCHELVYPLDIEADPVDLLLPYATTATGVVAVAVDFLFSSIEDETQWIFSTKSPVLLPILGMAIFMSEDGFSQQNHRCCQQPQDRLFRGYKRLGKTVGSALLFFGNIGLYYYSEKSIACLLTFLFLALHCLCALFCIQPYTDFGVLEFFLGTSLNQGLCLFGIHSYSFWFVFIACIVVVGLRYCLEPTNKSNPNSLSVQLEIGSISALPSVWLCFKSVWVFLQFNCARIFNLALFVYPAPLPTRSFHYLPPTPFSRWRL</sequence>
<feature type="transmembrane region" description="Helical" evidence="1">
    <location>
        <begin position="190"/>
        <end position="208"/>
    </location>
</feature>
<dbReference type="AlphaFoldDB" id="A0A4S4CYH1"/>
<feature type="transmembrane region" description="Helical" evidence="1">
    <location>
        <begin position="255"/>
        <end position="279"/>
    </location>
</feature>
<dbReference type="EMBL" id="SDRB02013421">
    <property type="protein sequence ID" value="THF94921.1"/>
    <property type="molecule type" value="Genomic_DNA"/>
</dbReference>
<reference evidence="2 3" key="1">
    <citation type="journal article" date="2018" name="Proc. Natl. Acad. Sci. U.S.A.">
        <title>Draft genome sequence of Camellia sinensis var. sinensis provides insights into the evolution of the tea genome and tea quality.</title>
        <authorList>
            <person name="Wei C."/>
            <person name="Yang H."/>
            <person name="Wang S."/>
            <person name="Zhao J."/>
            <person name="Liu C."/>
            <person name="Gao L."/>
            <person name="Xia E."/>
            <person name="Lu Y."/>
            <person name="Tai Y."/>
            <person name="She G."/>
            <person name="Sun J."/>
            <person name="Cao H."/>
            <person name="Tong W."/>
            <person name="Gao Q."/>
            <person name="Li Y."/>
            <person name="Deng W."/>
            <person name="Jiang X."/>
            <person name="Wang W."/>
            <person name="Chen Q."/>
            <person name="Zhang S."/>
            <person name="Li H."/>
            <person name="Wu J."/>
            <person name="Wang P."/>
            <person name="Li P."/>
            <person name="Shi C."/>
            <person name="Zheng F."/>
            <person name="Jian J."/>
            <person name="Huang B."/>
            <person name="Shan D."/>
            <person name="Shi M."/>
            <person name="Fang C."/>
            <person name="Yue Y."/>
            <person name="Li F."/>
            <person name="Li D."/>
            <person name="Wei S."/>
            <person name="Han B."/>
            <person name="Jiang C."/>
            <person name="Yin Y."/>
            <person name="Xia T."/>
            <person name="Zhang Z."/>
            <person name="Bennetzen J.L."/>
            <person name="Zhao S."/>
            <person name="Wan X."/>
        </authorList>
    </citation>
    <scope>NUCLEOTIDE SEQUENCE [LARGE SCALE GENOMIC DNA]</scope>
    <source>
        <strain evidence="3">cv. Shuchazao</strain>
        <tissue evidence="2">Leaf</tissue>
    </source>
</reference>
<accession>A0A4S4CYH1</accession>